<dbReference type="EMBL" id="QJKK01000003">
    <property type="protein sequence ID" value="RAL25936.1"/>
    <property type="molecule type" value="Genomic_DNA"/>
</dbReference>
<dbReference type="AlphaFoldDB" id="A0A364K6K5"/>
<reference evidence="1 2" key="1">
    <citation type="submission" date="2018-06" db="EMBL/GenBank/DDBJ databases">
        <title>Thermoflavimicrobium daqus sp. nov., a thermophilic microbe isolated from Moutai-flavour Daqu.</title>
        <authorList>
            <person name="Wang X."/>
            <person name="Zhou H."/>
        </authorList>
    </citation>
    <scope>NUCLEOTIDE SEQUENCE [LARGE SCALE GENOMIC DNA]</scope>
    <source>
        <strain evidence="1 2">FBKL4.011</strain>
    </source>
</reference>
<proteinExistence type="predicted"/>
<sequence>MLDCSLTNYDPTLIRGRARLLIQKAEAYYGLGILDACVHNAQDAFTLARSAGSCKIISRIRALHDNLLQTSWRKDRYVADLSDVLAECE</sequence>
<keyword evidence="2" id="KW-1185">Reference proteome</keyword>
<protein>
    <submittedName>
        <fullName evidence="1">Uncharacterized protein</fullName>
    </submittedName>
</protein>
<name>A0A364K6K5_9BACL</name>
<comment type="caution">
    <text evidence="1">The sequence shown here is derived from an EMBL/GenBank/DDBJ whole genome shotgun (WGS) entry which is preliminary data.</text>
</comment>
<evidence type="ECO:0000313" key="1">
    <source>
        <dbReference type="EMBL" id="RAL25936.1"/>
    </source>
</evidence>
<dbReference type="Proteomes" id="UP000251213">
    <property type="component" value="Unassembled WGS sequence"/>
</dbReference>
<reference evidence="1 2" key="2">
    <citation type="submission" date="2018-06" db="EMBL/GenBank/DDBJ databases">
        <authorList>
            <person name="Zhirakovskaya E."/>
        </authorList>
    </citation>
    <scope>NUCLEOTIDE SEQUENCE [LARGE SCALE GENOMIC DNA]</scope>
    <source>
        <strain evidence="1 2">FBKL4.011</strain>
    </source>
</reference>
<gene>
    <name evidence="1" type="ORF">DL897_07650</name>
</gene>
<accession>A0A364K6K5</accession>
<organism evidence="1 2">
    <name type="scientific">Thermoflavimicrobium daqui</name>
    <dbReference type="NCBI Taxonomy" id="2137476"/>
    <lineage>
        <taxon>Bacteria</taxon>
        <taxon>Bacillati</taxon>
        <taxon>Bacillota</taxon>
        <taxon>Bacilli</taxon>
        <taxon>Bacillales</taxon>
        <taxon>Thermoactinomycetaceae</taxon>
        <taxon>Thermoflavimicrobium</taxon>
    </lineage>
</organism>
<evidence type="ECO:0000313" key="2">
    <source>
        <dbReference type="Proteomes" id="UP000251213"/>
    </source>
</evidence>